<proteinExistence type="predicted"/>
<dbReference type="Proteomes" id="UP000565715">
    <property type="component" value="Unassembled WGS sequence"/>
</dbReference>
<dbReference type="AlphaFoldDB" id="A0A846XQD7"/>
<dbReference type="EMBL" id="JAAXOO010000007">
    <property type="protein sequence ID" value="NKY36713.1"/>
    <property type="molecule type" value="Genomic_DNA"/>
</dbReference>
<organism evidence="1 2">
    <name type="scientific">Nocardia speluncae</name>
    <dbReference type="NCBI Taxonomy" id="419477"/>
    <lineage>
        <taxon>Bacteria</taxon>
        <taxon>Bacillati</taxon>
        <taxon>Actinomycetota</taxon>
        <taxon>Actinomycetes</taxon>
        <taxon>Mycobacteriales</taxon>
        <taxon>Nocardiaceae</taxon>
        <taxon>Nocardia</taxon>
    </lineage>
</organism>
<sequence>MTSSNPEGLPPCELCGGRQVGNLAVMSQYNVGIHPAGRQLWGKPLSRLSAVTCLTCGHTKIFATDLDKIRAEATDHPEAFRW</sequence>
<gene>
    <name evidence="1" type="ORF">HGA13_27105</name>
</gene>
<dbReference type="RefSeq" id="WP_157112660.1">
    <property type="nucleotide sequence ID" value="NZ_JAAXOO010000007.1"/>
</dbReference>
<keyword evidence="2" id="KW-1185">Reference proteome</keyword>
<evidence type="ECO:0000313" key="1">
    <source>
        <dbReference type="EMBL" id="NKY36713.1"/>
    </source>
</evidence>
<evidence type="ECO:0000313" key="2">
    <source>
        <dbReference type="Proteomes" id="UP000565715"/>
    </source>
</evidence>
<accession>A0A846XQD7</accession>
<name>A0A846XQD7_9NOCA</name>
<reference evidence="1 2" key="1">
    <citation type="submission" date="2020-04" db="EMBL/GenBank/DDBJ databases">
        <title>MicrobeNet Type strains.</title>
        <authorList>
            <person name="Nicholson A.C."/>
        </authorList>
    </citation>
    <scope>NUCLEOTIDE SEQUENCE [LARGE SCALE GENOMIC DNA]</scope>
    <source>
        <strain evidence="1 2">DSM 45078</strain>
    </source>
</reference>
<comment type="caution">
    <text evidence="1">The sequence shown here is derived from an EMBL/GenBank/DDBJ whole genome shotgun (WGS) entry which is preliminary data.</text>
</comment>
<protein>
    <submittedName>
        <fullName evidence="1">Uncharacterized protein</fullName>
    </submittedName>
</protein>